<organism evidence="3 4">
    <name type="scientific">Canna indica</name>
    <name type="common">Indian-shot</name>
    <dbReference type="NCBI Taxonomy" id="4628"/>
    <lineage>
        <taxon>Eukaryota</taxon>
        <taxon>Viridiplantae</taxon>
        <taxon>Streptophyta</taxon>
        <taxon>Embryophyta</taxon>
        <taxon>Tracheophyta</taxon>
        <taxon>Spermatophyta</taxon>
        <taxon>Magnoliopsida</taxon>
        <taxon>Liliopsida</taxon>
        <taxon>Zingiberales</taxon>
        <taxon>Cannaceae</taxon>
        <taxon>Canna</taxon>
    </lineage>
</organism>
<feature type="compositionally biased region" description="Low complexity" evidence="1">
    <location>
        <begin position="257"/>
        <end position="267"/>
    </location>
</feature>
<name>A0AAQ3L1N1_9LILI</name>
<feature type="compositionally biased region" description="Polar residues" evidence="1">
    <location>
        <begin position="106"/>
        <end position="116"/>
    </location>
</feature>
<keyword evidence="4" id="KW-1185">Reference proteome</keyword>
<evidence type="ECO:0000313" key="4">
    <source>
        <dbReference type="Proteomes" id="UP001327560"/>
    </source>
</evidence>
<feature type="region of interest" description="Disordered" evidence="1">
    <location>
        <begin position="256"/>
        <end position="292"/>
    </location>
</feature>
<protein>
    <recommendedName>
        <fullName evidence="2">LTI65/LTI78 PGEED repeat domain-containing protein</fullName>
    </recommendedName>
</protein>
<accession>A0AAQ3L1N1</accession>
<evidence type="ECO:0000259" key="2">
    <source>
        <dbReference type="Pfam" id="PF23399"/>
    </source>
</evidence>
<evidence type="ECO:0000313" key="3">
    <source>
        <dbReference type="EMBL" id="WOL16511.1"/>
    </source>
</evidence>
<proteinExistence type="predicted"/>
<dbReference type="Pfam" id="PF23399">
    <property type="entry name" value="LTI65_PGEED"/>
    <property type="match status" value="1"/>
</dbReference>
<dbReference type="Proteomes" id="UP001327560">
    <property type="component" value="Chromosome 8"/>
</dbReference>
<feature type="region of interest" description="Disordered" evidence="1">
    <location>
        <begin position="54"/>
        <end position="116"/>
    </location>
</feature>
<feature type="domain" description="LTI65/LTI78 PGEED repeat" evidence="2">
    <location>
        <begin position="207"/>
        <end position="236"/>
    </location>
</feature>
<sequence length="292" mass="31662">MLPPNAWSSAPPTPTLRNFYAHEDYYGDDYHQHQAKKSLMTRVKERAKKWRQVLVRRRSPKREDDNATPPWGVSLEEADEEDDSDHLHGAPRIGVDGYEDSDSEKNSTIHYPSPCTDNLTAREAEMKLGNDVRKQPAGSDQTAAVKDAAAGNADCVDAGNKSLGETVTDSLAPAYAVVSEATQAIASRIQESARPSCESAAKQVWEKGVSMKEYLLQKLEPTEEDRALCQVITSAVSPRTRSHEFAEAGAFGNNEALSSLSSSSSSSMAKEVEADSAIADSPIPISTNPHSG</sequence>
<dbReference type="AlphaFoldDB" id="A0AAQ3L1N1"/>
<dbReference type="InterPro" id="IPR057059">
    <property type="entry name" value="LTI65/LTI78_PGEED"/>
</dbReference>
<dbReference type="PANTHER" id="PTHR33836:SF7">
    <property type="entry name" value="LOW-TEMPERATURE-INDUCED PROTEIN"/>
    <property type="match status" value="1"/>
</dbReference>
<dbReference type="InterPro" id="IPR037491">
    <property type="entry name" value="LTI78/LTI65"/>
</dbReference>
<gene>
    <name evidence="3" type="ORF">Cni_G25298</name>
</gene>
<dbReference type="GO" id="GO:0009737">
    <property type="term" value="P:response to abscisic acid"/>
    <property type="evidence" value="ECO:0007669"/>
    <property type="project" value="InterPro"/>
</dbReference>
<reference evidence="3 4" key="1">
    <citation type="submission" date="2023-10" db="EMBL/GenBank/DDBJ databases">
        <title>Chromosome-scale genome assembly provides insights into flower coloration mechanisms of Canna indica.</title>
        <authorList>
            <person name="Li C."/>
        </authorList>
    </citation>
    <scope>NUCLEOTIDE SEQUENCE [LARGE SCALE GENOMIC DNA]</scope>
    <source>
        <tissue evidence="3">Flower</tissue>
    </source>
</reference>
<dbReference type="PANTHER" id="PTHR33836">
    <property type="entry name" value="LOW-TEMPERATURE-INDUCED 65 KDA PROTEIN-RELATED"/>
    <property type="match status" value="1"/>
</dbReference>
<evidence type="ECO:0000256" key="1">
    <source>
        <dbReference type="SAM" id="MobiDB-lite"/>
    </source>
</evidence>
<dbReference type="EMBL" id="CP136897">
    <property type="protein sequence ID" value="WOL16511.1"/>
    <property type="molecule type" value="Genomic_DNA"/>
</dbReference>